<dbReference type="SUPFAM" id="SSF55874">
    <property type="entry name" value="ATPase domain of HSP90 chaperone/DNA topoisomerase II/histidine kinase"/>
    <property type="match status" value="1"/>
</dbReference>
<keyword evidence="6" id="KW-0472">Membrane</keyword>
<dbReference type="SMART" id="SM00387">
    <property type="entry name" value="HATPase_c"/>
    <property type="match status" value="1"/>
</dbReference>
<keyword evidence="4 8" id="KW-0418">Kinase</keyword>
<dbReference type="PRINTS" id="PR00344">
    <property type="entry name" value="BCTRLSENSOR"/>
</dbReference>
<evidence type="ECO:0000256" key="6">
    <source>
        <dbReference type="SAM" id="Phobius"/>
    </source>
</evidence>
<dbReference type="InterPro" id="IPR004358">
    <property type="entry name" value="Sig_transdc_His_kin-like_C"/>
</dbReference>
<evidence type="ECO:0000256" key="5">
    <source>
        <dbReference type="ARBA" id="ARBA00023012"/>
    </source>
</evidence>
<dbReference type="InterPro" id="IPR036097">
    <property type="entry name" value="HisK_dim/P_sf"/>
</dbReference>
<comment type="catalytic activity">
    <reaction evidence="1">
        <text>ATP + protein L-histidine = ADP + protein N-phospho-L-histidine.</text>
        <dbReference type="EC" id="2.7.13.3"/>
    </reaction>
</comment>
<dbReference type="Pfam" id="PF02518">
    <property type="entry name" value="HATPase_c"/>
    <property type="match status" value="1"/>
</dbReference>
<proteinExistence type="predicted"/>
<evidence type="ECO:0000256" key="2">
    <source>
        <dbReference type="ARBA" id="ARBA00012438"/>
    </source>
</evidence>
<dbReference type="SUPFAM" id="SSF47384">
    <property type="entry name" value="Homodimeric domain of signal transducing histidine kinase"/>
    <property type="match status" value="1"/>
</dbReference>
<gene>
    <name evidence="8" type="ORF">VPK24_12120</name>
</gene>
<dbReference type="Gene3D" id="3.30.565.10">
    <property type="entry name" value="Histidine kinase-like ATPase, C-terminal domain"/>
    <property type="match status" value="1"/>
</dbReference>
<dbReference type="GO" id="GO:0016301">
    <property type="term" value="F:kinase activity"/>
    <property type="evidence" value="ECO:0007669"/>
    <property type="project" value="UniProtKB-KW"/>
</dbReference>
<evidence type="ECO:0000256" key="3">
    <source>
        <dbReference type="ARBA" id="ARBA00022553"/>
    </source>
</evidence>
<dbReference type="PROSITE" id="PS50109">
    <property type="entry name" value="HIS_KIN"/>
    <property type="match status" value="1"/>
</dbReference>
<reference evidence="9" key="1">
    <citation type="journal article" date="2024" name="Algal Res.">
        <title>Biochemical, toxicological and genomic investigation of a high-biomass producing Limnothrix strain isolated from Italian shallow drinking water reservoir.</title>
        <authorList>
            <person name="Simonazzi M."/>
            <person name="Shishido T.K."/>
            <person name="Delbaje E."/>
            <person name="Wahlsten M."/>
            <person name="Fewer D.P."/>
            <person name="Sivonen K."/>
            <person name="Pezzolesi L."/>
            <person name="Pistocchi R."/>
        </authorList>
    </citation>
    <scope>NUCLEOTIDE SEQUENCE [LARGE SCALE GENOMIC DNA]</scope>
    <source>
        <strain evidence="9">LRLZ20PSL1</strain>
    </source>
</reference>
<dbReference type="Pfam" id="PF00512">
    <property type="entry name" value="HisKA"/>
    <property type="match status" value="1"/>
</dbReference>
<keyword evidence="4 8" id="KW-0808">Transferase</keyword>
<protein>
    <recommendedName>
        <fullName evidence="2">histidine kinase</fullName>
        <ecNumber evidence="2">2.7.13.3</ecNumber>
    </recommendedName>
</protein>
<evidence type="ECO:0000313" key="8">
    <source>
        <dbReference type="EMBL" id="MFG3818387.1"/>
    </source>
</evidence>
<feature type="transmembrane region" description="Helical" evidence="6">
    <location>
        <begin position="16"/>
        <end position="35"/>
    </location>
</feature>
<dbReference type="Gene3D" id="1.10.287.130">
    <property type="match status" value="1"/>
</dbReference>
<dbReference type="InterPro" id="IPR003661">
    <property type="entry name" value="HisK_dim/P_dom"/>
</dbReference>
<dbReference type="InterPro" id="IPR003594">
    <property type="entry name" value="HATPase_dom"/>
</dbReference>
<keyword evidence="9" id="KW-1185">Reference proteome</keyword>
<keyword evidence="3" id="KW-0597">Phosphoprotein</keyword>
<dbReference type="EC" id="2.7.13.3" evidence="2"/>
<comment type="caution">
    <text evidence="8">The sequence shown here is derived from an EMBL/GenBank/DDBJ whole genome shotgun (WGS) entry which is preliminary data.</text>
</comment>
<dbReference type="InterPro" id="IPR036890">
    <property type="entry name" value="HATPase_C_sf"/>
</dbReference>
<evidence type="ECO:0000313" key="9">
    <source>
        <dbReference type="Proteomes" id="UP001604335"/>
    </source>
</evidence>
<evidence type="ECO:0000256" key="1">
    <source>
        <dbReference type="ARBA" id="ARBA00000085"/>
    </source>
</evidence>
<name>A0ABW7CBW2_9CYAN</name>
<dbReference type="CDD" id="cd00075">
    <property type="entry name" value="HATPase"/>
    <property type="match status" value="1"/>
</dbReference>
<dbReference type="EMBL" id="JAZAQF010000070">
    <property type="protein sequence ID" value="MFG3818387.1"/>
    <property type="molecule type" value="Genomic_DNA"/>
</dbReference>
<dbReference type="Proteomes" id="UP001604335">
    <property type="component" value="Unassembled WGS sequence"/>
</dbReference>
<dbReference type="PANTHER" id="PTHR43547:SF2">
    <property type="entry name" value="HYBRID SIGNAL TRANSDUCTION HISTIDINE KINASE C"/>
    <property type="match status" value="1"/>
</dbReference>
<evidence type="ECO:0000259" key="7">
    <source>
        <dbReference type="PROSITE" id="PS50109"/>
    </source>
</evidence>
<feature type="transmembrane region" description="Helical" evidence="6">
    <location>
        <begin position="64"/>
        <end position="84"/>
    </location>
</feature>
<keyword evidence="6" id="KW-0812">Transmembrane</keyword>
<feature type="transmembrane region" description="Helical" evidence="6">
    <location>
        <begin position="90"/>
        <end position="107"/>
    </location>
</feature>
<dbReference type="SMART" id="SM00388">
    <property type="entry name" value="HisKA"/>
    <property type="match status" value="1"/>
</dbReference>
<organism evidence="8 9">
    <name type="scientific">Limnothrix redekei LRLZ20PSL1</name>
    <dbReference type="NCBI Taxonomy" id="3112953"/>
    <lineage>
        <taxon>Bacteria</taxon>
        <taxon>Bacillati</taxon>
        <taxon>Cyanobacteriota</taxon>
        <taxon>Cyanophyceae</taxon>
        <taxon>Pseudanabaenales</taxon>
        <taxon>Pseudanabaenaceae</taxon>
        <taxon>Limnothrix</taxon>
    </lineage>
</organism>
<evidence type="ECO:0000256" key="4">
    <source>
        <dbReference type="ARBA" id="ARBA00022777"/>
    </source>
</evidence>
<sequence length="374" mass="40658">MTRRSTPSVPLAQQRVWIGSATVLWTVLAIAAEFLTPTDYVLGYLYVVPVGLVGAYGRPKTTMVVTLGAIGLVLLNLWVPAGAMGSPAAITNRLLVCLALLVTALLSDRARRDRTRLAQQQAQLAAQSQLAQLREDFAATLTHDLKTPLLGAIATLEAFQSQQLGPATEQQQQVLAVMLRSHRNSLRLLESILEIYRNDAEGVWLDRQPWELGELAERAIAPLRVLAAGRRVTIRLERGDSGFWASFWVAADALQLERAIDNLLLNALNHAPRDSQILVQLRSLGSCHRLEVSDSGPGIPPAALPKLFDRFYQAGSDRQLTGSGLGLYLSRQIIEAHGGKIWAENRSPQGATFLVELAACPPPITPAVHANSAD</sequence>
<dbReference type="InterPro" id="IPR005467">
    <property type="entry name" value="His_kinase_dom"/>
</dbReference>
<feature type="domain" description="Histidine kinase" evidence="7">
    <location>
        <begin position="140"/>
        <end position="361"/>
    </location>
</feature>
<keyword evidence="6" id="KW-1133">Transmembrane helix</keyword>
<dbReference type="PANTHER" id="PTHR43547">
    <property type="entry name" value="TWO-COMPONENT HISTIDINE KINASE"/>
    <property type="match status" value="1"/>
</dbReference>
<keyword evidence="5" id="KW-0902">Two-component regulatory system</keyword>
<dbReference type="RefSeq" id="WP_393013726.1">
    <property type="nucleotide sequence ID" value="NZ_JAZAQF010000070.1"/>
</dbReference>
<accession>A0ABW7CBW2</accession>
<dbReference type="CDD" id="cd00082">
    <property type="entry name" value="HisKA"/>
    <property type="match status" value="1"/>
</dbReference>
<feature type="transmembrane region" description="Helical" evidence="6">
    <location>
        <begin position="41"/>
        <end position="57"/>
    </location>
</feature>